<organism evidence="1">
    <name type="scientific">Rhizophora mucronata</name>
    <name type="common">Asiatic mangrove</name>
    <dbReference type="NCBI Taxonomy" id="61149"/>
    <lineage>
        <taxon>Eukaryota</taxon>
        <taxon>Viridiplantae</taxon>
        <taxon>Streptophyta</taxon>
        <taxon>Embryophyta</taxon>
        <taxon>Tracheophyta</taxon>
        <taxon>Spermatophyta</taxon>
        <taxon>Magnoliopsida</taxon>
        <taxon>eudicotyledons</taxon>
        <taxon>Gunneridae</taxon>
        <taxon>Pentapetalae</taxon>
        <taxon>rosids</taxon>
        <taxon>fabids</taxon>
        <taxon>Malpighiales</taxon>
        <taxon>Rhizophoraceae</taxon>
        <taxon>Rhizophora</taxon>
    </lineage>
</organism>
<sequence>MCDSVIRMMHDNTRYALFHKLF</sequence>
<evidence type="ECO:0000313" key="1">
    <source>
        <dbReference type="EMBL" id="MBX69899.1"/>
    </source>
</evidence>
<protein>
    <submittedName>
        <fullName evidence="1">Uncharacterized protein</fullName>
    </submittedName>
</protein>
<name>A0A2P2QSA5_RHIMU</name>
<accession>A0A2P2QSA5</accession>
<proteinExistence type="predicted"/>
<dbReference type="EMBL" id="GGEC01089415">
    <property type="protein sequence ID" value="MBX69899.1"/>
    <property type="molecule type" value="Transcribed_RNA"/>
</dbReference>
<reference evidence="1" key="1">
    <citation type="submission" date="2018-02" db="EMBL/GenBank/DDBJ databases">
        <title>Rhizophora mucronata_Transcriptome.</title>
        <authorList>
            <person name="Meera S.P."/>
            <person name="Sreeshan A."/>
            <person name="Augustine A."/>
        </authorList>
    </citation>
    <scope>NUCLEOTIDE SEQUENCE</scope>
    <source>
        <tissue evidence="1">Leaf</tissue>
    </source>
</reference>
<dbReference type="AlphaFoldDB" id="A0A2P2QSA5"/>